<proteinExistence type="inferred from homology"/>
<dbReference type="Proteomes" id="UP000308133">
    <property type="component" value="Unassembled WGS sequence"/>
</dbReference>
<feature type="domain" description="GST N-terminal" evidence="2">
    <location>
        <begin position="1"/>
        <end position="79"/>
    </location>
</feature>
<gene>
    <name evidence="4" type="ORF">C1H76_2952</name>
</gene>
<dbReference type="SUPFAM" id="SSF47616">
    <property type="entry name" value="GST C-terminal domain-like"/>
    <property type="match status" value="1"/>
</dbReference>
<feature type="domain" description="GST C-terminal" evidence="3">
    <location>
        <begin position="85"/>
        <end position="217"/>
    </location>
</feature>
<dbReference type="InterPro" id="IPR004045">
    <property type="entry name" value="Glutathione_S-Trfase_N"/>
</dbReference>
<dbReference type="InterPro" id="IPR036282">
    <property type="entry name" value="Glutathione-S-Trfase_C_sf"/>
</dbReference>
<dbReference type="InterPro" id="IPR004046">
    <property type="entry name" value="GST_C"/>
</dbReference>
<dbReference type="SUPFAM" id="SSF52833">
    <property type="entry name" value="Thioredoxin-like"/>
    <property type="match status" value="1"/>
</dbReference>
<evidence type="ECO:0000313" key="5">
    <source>
        <dbReference type="Proteomes" id="UP000308133"/>
    </source>
</evidence>
<reference evidence="4 5" key="1">
    <citation type="submission" date="2018-02" db="EMBL/GenBank/DDBJ databases">
        <title>Draft genome sequences of Elsinoe sp., causing black scab on jojoba.</title>
        <authorList>
            <person name="Stodart B."/>
            <person name="Jeffress S."/>
            <person name="Ash G."/>
            <person name="Arun Chinnappa K."/>
        </authorList>
    </citation>
    <scope>NUCLEOTIDE SEQUENCE [LARGE SCALE GENOMIC DNA]</scope>
    <source>
        <strain evidence="4 5">Hillstone_2</strain>
    </source>
</reference>
<dbReference type="InterPro" id="IPR010987">
    <property type="entry name" value="Glutathione-S-Trfase_C-like"/>
</dbReference>
<sequence length="222" mass="25368">MLTVHHLQVSQSDRIVWLCEELQIPYNLVLHQRAPVFSPQSIKDLHPLGAAPIIQDGDLTLAETYACAEYIIHKHGGGRLTVPPSDPKYADYLYWYYFANGTLQPGVSRFMSVAMGGDTASDNYKRVHGRLQDYLRLLDGRLVGREWLVDETFTAADIMTVFSLTTMRTFIPYDLSEYANILAYLKRCVERPGYKRYHEKGDPELPLMIEGQPPKRFTGIKL</sequence>
<dbReference type="PROSITE" id="PS50405">
    <property type="entry name" value="GST_CTER"/>
    <property type="match status" value="1"/>
</dbReference>
<dbReference type="PANTHER" id="PTHR44051:SF9">
    <property type="entry name" value="GLUTATHIONE S-TRANSFERASE 1"/>
    <property type="match status" value="1"/>
</dbReference>
<dbReference type="EMBL" id="PTQR01000038">
    <property type="protein sequence ID" value="TKX24777.1"/>
    <property type="molecule type" value="Genomic_DNA"/>
</dbReference>
<name>A0A4U7BAE4_9PEZI</name>
<dbReference type="InterPro" id="IPR040079">
    <property type="entry name" value="Glutathione_S-Trfase"/>
</dbReference>
<dbReference type="PANTHER" id="PTHR44051">
    <property type="entry name" value="GLUTATHIONE S-TRANSFERASE-RELATED"/>
    <property type="match status" value="1"/>
</dbReference>
<protein>
    <submittedName>
        <fullName evidence="4">Glutathione S-transferase-like protein 9</fullName>
    </submittedName>
</protein>
<dbReference type="PROSITE" id="PS50404">
    <property type="entry name" value="GST_NTER"/>
    <property type="match status" value="1"/>
</dbReference>
<evidence type="ECO:0000259" key="3">
    <source>
        <dbReference type="PROSITE" id="PS50405"/>
    </source>
</evidence>
<dbReference type="Pfam" id="PF00043">
    <property type="entry name" value="GST_C"/>
    <property type="match status" value="1"/>
</dbReference>
<dbReference type="InterPro" id="IPR036249">
    <property type="entry name" value="Thioredoxin-like_sf"/>
</dbReference>
<comment type="similarity">
    <text evidence="1">Belongs to the GST superfamily.</text>
</comment>
<comment type="caution">
    <text evidence="4">The sequence shown here is derived from an EMBL/GenBank/DDBJ whole genome shotgun (WGS) entry which is preliminary data.</text>
</comment>
<dbReference type="Pfam" id="PF13409">
    <property type="entry name" value="GST_N_2"/>
    <property type="match status" value="1"/>
</dbReference>
<dbReference type="SFLD" id="SFLDG01150">
    <property type="entry name" value="Main.1:_Beta-like"/>
    <property type="match status" value="1"/>
</dbReference>
<dbReference type="Gene3D" id="3.40.30.10">
    <property type="entry name" value="Glutaredoxin"/>
    <property type="match status" value="1"/>
</dbReference>
<evidence type="ECO:0000259" key="2">
    <source>
        <dbReference type="PROSITE" id="PS50404"/>
    </source>
</evidence>
<dbReference type="SFLD" id="SFLDG00358">
    <property type="entry name" value="Main_(cytGST)"/>
    <property type="match status" value="1"/>
</dbReference>
<evidence type="ECO:0000313" key="4">
    <source>
        <dbReference type="EMBL" id="TKX24777.1"/>
    </source>
</evidence>
<keyword evidence="4" id="KW-0808">Transferase</keyword>
<dbReference type="Gene3D" id="1.20.1050.10">
    <property type="match status" value="1"/>
</dbReference>
<accession>A0A4U7BAE4</accession>
<dbReference type="SFLD" id="SFLDS00019">
    <property type="entry name" value="Glutathione_Transferase_(cytos"/>
    <property type="match status" value="1"/>
</dbReference>
<dbReference type="AlphaFoldDB" id="A0A4U7BAE4"/>
<organism evidence="4 5">
    <name type="scientific">Elsinoe australis</name>
    <dbReference type="NCBI Taxonomy" id="40998"/>
    <lineage>
        <taxon>Eukaryota</taxon>
        <taxon>Fungi</taxon>
        <taxon>Dikarya</taxon>
        <taxon>Ascomycota</taxon>
        <taxon>Pezizomycotina</taxon>
        <taxon>Dothideomycetes</taxon>
        <taxon>Dothideomycetidae</taxon>
        <taxon>Myriangiales</taxon>
        <taxon>Elsinoaceae</taxon>
        <taxon>Elsinoe</taxon>
    </lineage>
</organism>
<evidence type="ECO:0000256" key="1">
    <source>
        <dbReference type="ARBA" id="ARBA00007409"/>
    </source>
</evidence>
<dbReference type="GO" id="GO:0016740">
    <property type="term" value="F:transferase activity"/>
    <property type="evidence" value="ECO:0007669"/>
    <property type="project" value="UniProtKB-KW"/>
</dbReference>
<dbReference type="CDD" id="cd03046">
    <property type="entry name" value="GST_N_GTT1_like"/>
    <property type="match status" value="1"/>
</dbReference>